<protein>
    <submittedName>
        <fullName evidence="1">Uncharacterized protein</fullName>
    </submittedName>
</protein>
<name>A0ABQ6CUL7_9HYPH</name>
<dbReference type="EMBL" id="BSPC01000085">
    <property type="protein sequence ID" value="GLS23814.1"/>
    <property type="molecule type" value="Genomic_DNA"/>
</dbReference>
<accession>A0ABQ6CUL7</accession>
<gene>
    <name evidence="1" type="ORF">GCM10007874_68350</name>
</gene>
<evidence type="ECO:0000313" key="1">
    <source>
        <dbReference type="EMBL" id="GLS23814.1"/>
    </source>
</evidence>
<dbReference type="Proteomes" id="UP001156882">
    <property type="component" value="Unassembled WGS sequence"/>
</dbReference>
<dbReference type="RefSeq" id="WP_284316745.1">
    <property type="nucleotide sequence ID" value="NZ_BSPC01000085.1"/>
</dbReference>
<proteinExistence type="predicted"/>
<comment type="caution">
    <text evidence="1">The sequence shown here is derived from an EMBL/GenBank/DDBJ whole genome shotgun (WGS) entry which is preliminary data.</text>
</comment>
<sequence>MVSVTYFVVVPFERNEDGEFVMGKAFEVRSADSARFKVRLLAESGKGGVAFSRTGDPALGDFQEGEVLATLGELPERLETYLSR</sequence>
<organism evidence="1 2">
    <name type="scientific">Labrys miyagiensis</name>
    <dbReference type="NCBI Taxonomy" id="346912"/>
    <lineage>
        <taxon>Bacteria</taxon>
        <taxon>Pseudomonadati</taxon>
        <taxon>Pseudomonadota</taxon>
        <taxon>Alphaproteobacteria</taxon>
        <taxon>Hyphomicrobiales</taxon>
        <taxon>Xanthobacteraceae</taxon>
        <taxon>Labrys</taxon>
    </lineage>
</organism>
<keyword evidence="2" id="KW-1185">Reference proteome</keyword>
<evidence type="ECO:0000313" key="2">
    <source>
        <dbReference type="Proteomes" id="UP001156882"/>
    </source>
</evidence>
<reference evidence="2" key="1">
    <citation type="journal article" date="2019" name="Int. J. Syst. Evol. Microbiol.">
        <title>The Global Catalogue of Microorganisms (GCM) 10K type strain sequencing project: providing services to taxonomists for standard genome sequencing and annotation.</title>
        <authorList>
            <consortium name="The Broad Institute Genomics Platform"/>
            <consortium name="The Broad Institute Genome Sequencing Center for Infectious Disease"/>
            <person name="Wu L."/>
            <person name="Ma J."/>
        </authorList>
    </citation>
    <scope>NUCLEOTIDE SEQUENCE [LARGE SCALE GENOMIC DNA]</scope>
    <source>
        <strain evidence="2">NBRC 101365</strain>
    </source>
</reference>